<dbReference type="InterPro" id="IPR050773">
    <property type="entry name" value="CbxX/CfxQ_RuBisCO_ESX"/>
</dbReference>
<dbReference type="SUPFAM" id="SSF52540">
    <property type="entry name" value="P-loop containing nucleoside triphosphate hydrolases"/>
    <property type="match status" value="2"/>
</dbReference>
<feature type="domain" description="AAA+ ATPase" evidence="4">
    <location>
        <begin position="935"/>
        <end position="1073"/>
    </location>
</feature>
<dbReference type="PANTHER" id="PTHR43392">
    <property type="entry name" value="AAA-TYPE ATPASE FAMILY PROTEIN / ANKYRIN REPEAT FAMILY PROTEIN"/>
    <property type="match status" value="1"/>
</dbReference>
<dbReference type="InterPro" id="IPR041627">
    <property type="entry name" value="AAA_lid_6"/>
</dbReference>
<gene>
    <name evidence="5" type="ORF">K8V56_19245</name>
</gene>
<dbReference type="Gene3D" id="3.40.50.300">
    <property type="entry name" value="P-loop containing nucleotide triphosphate hydrolases"/>
    <property type="match status" value="2"/>
</dbReference>
<dbReference type="SUPFAM" id="SSF51126">
    <property type="entry name" value="Pectin lyase-like"/>
    <property type="match status" value="2"/>
</dbReference>
<dbReference type="Pfam" id="PF17866">
    <property type="entry name" value="AAA_lid_6"/>
    <property type="match status" value="2"/>
</dbReference>
<evidence type="ECO:0000256" key="1">
    <source>
        <dbReference type="ARBA" id="ARBA00010378"/>
    </source>
</evidence>
<dbReference type="Gene3D" id="2.160.20.10">
    <property type="entry name" value="Single-stranded right-handed beta-helix, Pectin lyase-like"/>
    <property type="match status" value="3"/>
</dbReference>
<sequence>MAIIQVSQREGSNYQTIQVAVEAALPGDIVEVDEGVYYEHVSIDKLLVLRSSEGEASSVRLTGSVRIATKEEVRIESISIGGGTGPVDYGLHIESGDVTLHHCLFAEIQGVAMRVGAAAKVSAEHSIFQKNIQGIEVLGRLALFECIVEDTIKSAQISVRAGGEVAVTNSGILSGQEEGLCLYETSRATITKSSFIGNRGVQLRLEQDSSMDVESTNFYFGHVQGIYCDQSKGVLKNCVFKNQTLEHVAFTNGSHIQVEASTFENGEAEGMHVRGSSVELSDSQFKNQKGDQISCNEQSKLAITKTQILSGESRGIVSENSTCTLIESEVKYNQMTQLSAFTQSVFTILGCEIESGNNKGIYVTSSQVTISDSLISHHSGVQIFASEQSEVILSATEVKSGDSAGIVVKDSKLTAANCIIFGHKGSNVLLSAAAKAEITDCKISSGDKNGILAGPEVVISVERSILFNHKRPQIRATESAEVFITECEIYDGKSSGIVLSQVERTEVTVTRVHGHRDDQIILQDCSDAVFTGVQVMNGKKAGLRLERSVPVLNDCSLENNQAGDLVRFDDSVPVLTNTDLQVPPITSKLGGSAGHSSTVDSSPPDQVDVFMNGLNGFIGLEDVKNKIQEFKNVSDINQFKLERGMKANPMVAPHMVFQGNPGTGKTTVARLIGKIFKELGLLKTGHVTEVKREDLVGTHVGESEERTKVIIKEAMGGVLFIDEAYTLAAGGNSSKDFGKKVIETLLPAMENSRGEFIVIAAGYTEEMSRFLASNPGLKDRFTEKIHFQDYTPDELLQIFLSQCEGSYVLTPAAKQAVYEEFVERYRMRDETFSNARMARILYDQIGLAQSMRIAKLPREEWTEKVLTTFEEQDVVQAVQERGVKTYEVPIDEVLLAHKRAELHQFIGLGSVKAEIDKMIELMRYYKRENHSTEKLMNHTLLIGKPGTGKTEVGRVLAGIYQALGLLERGDLIEVDRSDLVGSHIGETEKLTAGLIERAMGSALFIDEAYTLASGGENDFGKKVVDVLLKKMSDRQGEFLLIAAGYEKEMNRFLDSNPGLRRRFGLTFHFEDYTPKELMEITDLYSKGYGITDEAKSALVRHYEEIYARRDSHFGNAGLAKKIAKEMTRKVDYRMAVASNKQNRLALEKEITKDDLVLLES</sequence>
<protein>
    <submittedName>
        <fullName evidence="5">Right-handed parallel beta-helix repeat-containing protein</fullName>
    </submittedName>
</protein>
<comment type="similarity">
    <text evidence="1">Belongs to the CbxX/CfxQ family.</text>
</comment>
<dbReference type="AlphaFoldDB" id="A0A921G311"/>
<dbReference type="InterPro" id="IPR027417">
    <property type="entry name" value="P-loop_NTPase"/>
</dbReference>
<dbReference type="Pfam" id="PF00004">
    <property type="entry name" value="AAA"/>
    <property type="match status" value="2"/>
</dbReference>
<evidence type="ECO:0000256" key="2">
    <source>
        <dbReference type="ARBA" id="ARBA00022741"/>
    </source>
</evidence>
<dbReference type="PANTHER" id="PTHR43392:SF2">
    <property type="entry name" value="AAA-TYPE ATPASE FAMILY PROTEIN _ ANKYRIN REPEAT FAMILY PROTEIN"/>
    <property type="match status" value="1"/>
</dbReference>
<dbReference type="FunFam" id="3.40.50.300:FF:000216">
    <property type="entry name" value="Type VII secretion ATPase EccA"/>
    <property type="match status" value="2"/>
</dbReference>
<proteinExistence type="inferred from homology"/>
<keyword evidence="2" id="KW-0547">Nucleotide-binding</keyword>
<dbReference type="PRINTS" id="PR00819">
    <property type="entry name" value="CBXCFQXSUPER"/>
</dbReference>
<keyword evidence="3" id="KW-0067">ATP-binding</keyword>
<dbReference type="Proteomes" id="UP000698173">
    <property type="component" value="Unassembled WGS sequence"/>
</dbReference>
<dbReference type="InterPro" id="IPR000641">
    <property type="entry name" value="CbxX/CfxQ"/>
</dbReference>
<evidence type="ECO:0000313" key="6">
    <source>
        <dbReference type="Proteomes" id="UP000698173"/>
    </source>
</evidence>
<evidence type="ECO:0000259" key="4">
    <source>
        <dbReference type="SMART" id="SM00382"/>
    </source>
</evidence>
<dbReference type="SMART" id="SM00382">
    <property type="entry name" value="AAA"/>
    <property type="match status" value="2"/>
</dbReference>
<dbReference type="InterPro" id="IPR003593">
    <property type="entry name" value="AAA+_ATPase"/>
</dbReference>
<dbReference type="CDD" id="cd00009">
    <property type="entry name" value="AAA"/>
    <property type="match status" value="1"/>
</dbReference>
<name>A0A921G311_SPOPS</name>
<dbReference type="SMART" id="SM00710">
    <property type="entry name" value="PbH1"/>
    <property type="match status" value="8"/>
</dbReference>
<dbReference type="GO" id="GO:0016887">
    <property type="term" value="F:ATP hydrolysis activity"/>
    <property type="evidence" value="ECO:0007669"/>
    <property type="project" value="InterPro"/>
</dbReference>
<dbReference type="InterPro" id="IPR006626">
    <property type="entry name" value="PbH1"/>
</dbReference>
<feature type="domain" description="AAA+ ATPase" evidence="4">
    <location>
        <begin position="651"/>
        <end position="791"/>
    </location>
</feature>
<dbReference type="InterPro" id="IPR011050">
    <property type="entry name" value="Pectin_lyase_fold/virulence"/>
</dbReference>
<dbReference type="InterPro" id="IPR039448">
    <property type="entry name" value="Beta_helix"/>
</dbReference>
<dbReference type="EMBL" id="DYWT01000287">
    <property type="protein sequence ID" value="HJF33908.1"/>
    <property type="molecule type" value="Genomic_DNA"/>
</dbReference>
<evidence type="ECO:0000313" key="5">
    <source>
        <dbReference type="EMBL" id="HJF33908.1"/>
    </source>
</evidence>
<dbReference type="InterPro" id="IPR012334">
    <property type="entry name" value="Pectin_lyas_fold"/>
</dbReference>
<accession>A0A921G311</accession>
<reference evidence="5" key="1">
    <citation type="journal article" date="2021" name="PeerJ">
        <title>Extensive microbial diversity within the chicken gut microbiome revealed by metagenomics and culture.</title>
        <authorList>
            <person name="Gilroy R."/>
            <person name="Ravi A."/>
            <person name="Getino M."/>
            <person name="Pursley I."/>
            <person name="Horton D.L."/>
            <person name="Alikhan N.F."/>
            <person name="Baker D."/>
            <person name="Gharbi K."/>
            <person name="Hall N."/>
            <person name="Watson M."/>
            <person name="Adriaenssens E.M."/>
            <person name="Foster-Nyarko E."/>
            <person name="Jarju S."/>
            <person name="Secka A."/>
            <person name="Antonio M."/>
            <person name="Oren A."/>
            <person name="Chaudhuri R.R."/>
            <person name="La Ragione R."/>
            <person name="Hildebrand F."/>
            <person name="Pallen M.J."/>
        </authorList>
    </citation>
    <scope>NUCLEOTIDE SEQUENCE</scope>
    <source>
        <strain evidence="5">CHK171-7178</strain>
    </source>
</reference>
<comment type="caution">
    <text evidence="5">The sequence shown here is derived from an EMBL/GenBank/DDBJ whole genome shotgun (WGS) entry which is preliminary data.</text>
</comment>
<evidence type="ECO:0000256" key="3">
    <source>
        <dbReference type="ARBA" id="ARBA00022840"/>
    </source>
</evidence>
<dbReference type="Pfam" id="PF13229">
    <property type="entry name" value="Beta_helix"/>
    <property type="match status" value="2"/>
</dbReference>
<dbReference type="Gene3D" id="1.10.8.60">
    <property type="match status" value="2"/>
</dbReference>
<reference evidence="5" key="2">
    <citation type="submission" date="2021-09" db="EMBL/GenBank/DDBJ databases">
        <authorList>
            <person name="Gilroy R."/>
        </authorList>
    </citation>
    <scope>NUCLEOTIDE SEQUENCE</scope>
    <source>
        <strain evidence="5">CHK171-7178</strain>
    </source>
</reference>
<dbReference type="GO" id="GO:0005524">
    <property type="term" value="F:ATP binding"/>
    <property type="evidence" value="ECO:0007669"/>
    <property type="project" value="UniProtKB-KW"/>
</dbReference>
<organism evidence="5 6">
    <name type="scientific">Sporosarcina psychrophila</name>
    <name type="common">Bacillus psychrophilus</name>
    <dbReference type="NCBI Taxonomy" id="1476"/>
    <lineage>
        <taxon>Bacteria</taxon>
        <taxon>Bacillati</taxon>
        <taxon>Bacillota</taxon>
        <taxon>Bacilli</taxon>
        <taxon>Bacillales</taxon>
        <taxon>Caryophanaceae</taxon>
        <taxon>Sporosarcina</taxon>
    </lineage>
</organism>
<dbReference type="InterPro" id="IPR003959">
    <property type="entry name" value="ATPase_AAA_core"/>
</dbReference>